<dbReference type="GO" id="GO:0019367">
    <property type="term" value="P:fatty acid elongation, saturated fatty acid"/>
    <property type="evidence" value="ECO:0000318"/>
    <property type="project" value="GO_Central"/>
</dbReference>
<evidence type="ECO:0000256" key="7">
    <source>
        <dbReference type="ARBA" id="ARBA00022989"/>
    </source>
</evidence>
<evidence type="ECO:0000256" key="8">
    <source>
        <dbReference type="ARBA" id="ARBA00023098"/>
    </source>
</evidence>
<dbReference type="GO" id="GO:0050482">
    <property type="term" value="P:arachidonate secretion"/>
    <property type="evidence" value="ECO:0007669"/>
    <property type="project" value="InterPro"/>
</dbReference>
<evidence type="ECO:0000256" key="10">
    <source>
        <dbReference type="ARBA" id="ARBA00023160"/>
    </source>
</evidence>
<dbReference type="PANTHER" id="PTHR11157:SF26">
    <property type="entry name" value="ELONGATION OF LONG CHAIN FATTY ACIDS PROTEIN 1"/>
    <property type="match status" value="1"/>
</dbReference>
<evidence type="ECO:0000256" key="3">
    <source>
        <dbReference type="ARBA" id="ARBA00022516"/>
    </source>
</evidence>
<evidence type="ECO:0000256" key="6">
    <source>
        <dbReference type="ARBA" id="ARBA00022832"/>
    </source>
</evidence>
<dbReference type="EC" id="2.3.1.199" evidence="11"/>
<feature type="transmembrane region" description="Helical" evidence="11">
    <location>
        <begin position="632"/>
        <end position="652"/>
    </location>
</feature>
<comment type="catalytic activity">
    <reaction evidence="11">
        <text>a very-long-chain acyl-CoA + malonyl-CoA + H(+) = a very-long-chain 3-oxoacyl-CoA + CO2 + CoA</text>
        <dbReference type="Rhea" id="RHEA:32727"/>
        <dbReference type="ChEBI" id="CHEBI:15378"/>
        <dbReference type="ChEBI" id="CHEBI:16526"/>
        <dbReference type="ChEBI" id="CHEBI:57287"/>
        <dbReference type="ChEBI" id="CHEBI:57384"/>
        <dbReference type="ChEBI" id="CHEBI:90725"/>
        <dbReference type="ChEBI" id="CHEBI:90736"/>
        <dbReference type="EC" id="2.3.1.199"/>
    </reaction>
</comment>
<dbReference type="GO" id="GO:0030148">
    <property type="term" value="P:sphingolipid biosynthetic process"/>
    <property type="evidence" value="ECO:0000318"/>
    <property type="project" value="GO_Central"/>
</dbReference>
<evidence type="ECO:0000256" key="5">
    <source>
        <dbReference type="ARBA" id="ARBA00022692"/>
    </source>
</evidence>
<accession>A0A8R1U4I1</accession>
<evidence type="ECO:0000313" key="12">
    <source>
        <dbReference type="EnsemblMetazoa" id="PPA02334.1"/>
    </source>
</evidence>
<reference evidence="12" key="2">
    <citation type="submission" date="2022-06" db="UniProtKB">
        <authorList>
            <consortium name="EnsemblMetazoa"/>
        </authorList>
    </citation>
    <scope>IDENTIFICATION</scope>
    <source>
        <strain evidence="12">PS312</strain>
    </source>
</reference>
<dbReference type="GO" id="GO:0006644">
    <property type="term" value="P:phospholipid metabolic process"/>
    <property type="evidence" value="ECO:0007669"/>
    <property type="project" value="InterPro"/>
</dbReference>
<comment type="pathway">
    <text evidence="2">Lipid metabolism; fatty acid biosynthesis.</text>
</comment>
<dbReference type="GO" id="GO:0004623">
    <property type="term" value="F:phospholipase A2 activity"/>
    <property type="evidence" value="ECO:0007669"/>
    <property type="project" value="InterPro"/>
</dbReference>
<gene>
    <name evidence="12" type="primary">WBGene00091888</name>
</gene>
<dbReference type="PROSITE" id="PS01188">
    <property type="entry name" value="ELO"/>
    <property type="match status" value="1"/>
</dbReference>
<dbReference type="InterPro" id="IPR036444">
    <property type="entry name" value="PLipase_A2_dom_sf"/>
</dbReference>
<organism evidence="12 13">
    <name type="scientific">Pristionchus pacificus</name>
    <name type="common">Parasitic nematode worm</name>
    <dbReference type="NCBI Taxonomy" id="54126"/>
    <lineage>
        <taxon>Eukaryota</taxon>
        <taxon>Metazoa</taxon>
        <taxon>Ecdysozoa</taxon>
        <taxon>Nematoda</taxon>
        <taxon>Chromadorea</taxon>
        <taxon>Rhabditida</taxon>
        <taxon>Rhabditina</taxon>
        <taxon>Diplogasteromorpha</taxon>
        <taxon>Diplogasteroidea</taxon>
        <taxon>Neodiplogasteridae</taxon>
        <taxon>Pristionchus</taxon>
    </lineage>
</organism>
<feature type="transmembrane region" description="Helical" evidence="11">
    <location>
        <begin position="599"/>
        <end position="620"/>
    </location>
</feature>
<accession>A0A2A6BPT4</accession>
<dbReference type="Pfam" id="PF01151">
    <property type="entry name" value="ELO"/>
    <property type="match status" value="1"/>
</dbReference>
<evidence type="ECO:0000256" key="9">
    <source>
        <dbReference type="ARBA" id="ARBA00023136"/>
    </source>
</evidence>
<keyword evidence="6 11" id="KW-0276">Fatty acid metabolism</keyword>
<dbReference type="OrthoDB" id="5825401at2759"/>
<keyword evidence="4 11" id="KW-0808">Transferase</keyword>
<dbReference type="InterPro" id="IPR030457">
    <property type="entry name" value="ELO_CS"/>
</dbReference>
<feature type="transmembrane region" description="Helical" evidence="11">
    <location>
        <begin position="436"/>
        <end position="455"/>
    </location>
</feature>
<feature type="transmembrane region" description="Helical" evidence="11">
    <location>
        <begin position="467"/>
        <end position="486"/>
    </location>
</feature>
<keyword evidence="10 11" id="KW-0275">Fatty acid biosynthesis</keyword>
<comment type="similarity">
    <text evidence="11">Belongs to the ELO family.</text>
</comment>
<keyword evidence="8 11" id="KW-0443">Lipid metabolism</keyword>
<dbReference type="Proteomes" id="UP000005239">
    <property type="component" value="Unassembled WGS sequence"/>
</dbReference>
<feature type="transmembrane region" description="Helical" evidence="11">
    <location>
        <begin position="517"/>
        <end position="538"/>
    </location>
</feature>
<feature type="transmembrane region" description="Helical" evidence="11">
    <location>
        <begin position="568"/>
        <end position="587"/>
    </location>
</feature>
<comment type="subcellular location">
    <subcellularLocation>
        <location evidence="1">Membrane</location>
        <topology evidence="1">Multi-pass membrane protein</topology>
    </subcellularLocation>
</comment>
<dbReference type="InterPro" id="IPR002076">
    <property type="entry name" value="ELO_fam"/>
</dbReference>
<dbReference type="PANTHER" id="PTHR11157">
    <property type="entry name" value="FATTY ACID ACYL TRANSFERASE-RELATED"/>
    <property type="match status" value="1"/>
</dbReference>
<dbReference type="GO" id="GO:0042761">
    <property type="term" value="P:very long-chain fatty acid biosynthetic process"/>
    <property type="evidence" value="ECO:0000318"/>
    <property type="project" value="GO_Central"/>
</dbReference>
<keyword evidence="13" id="KW-1185">Reference proteome</keyword>
<name>A0A2A6BPT4_PRIPA</name>
<dbReference type="EnsemblMetazoa" id="PPA02334.1">
    <property type="protein sequence ID" value="PPA02334.1"/>
    <property type="gene ID" value="WBGene00091888"/>
</dbReference>
<dbReference type="AlphaFoldDB" id="A0A2A6BPT4"/>
<dbReference type="GO" id="GO:0009922">
    <property type="term" value="F:fatty acid elongase activity"/>
    <property type="evidence" value="ECO:0000318"/>
    <property type="project" value="GO_Central"/>
</dbReference>
<proteinExistence type="inferred from homology"/>
<dbReference type="GO" id="GO:0034625">
    <property type="term" value="P:fatty acid elongation, monounsaturated fatty acid"/>
    <property type="evidence" value="ECO:0000318"/>
    <property type="project" value="GO_Central"/>
</dbReference>
<keyword evidence="5 11" id="KW-0812">Transmembrane</keyword>
<evidence type="ECO:0000256" key="4">
    <source>
        <dbReference type="ARBA" id="ARBA00022679"/>
    </source>
</evidence>
<keyword evidence="9 11" id="KW-0472">Membrane</keyword>
<dbReference type="GO" id="GO:0034626">
    <property type="term" value="P:fatty acid elongation, polyunsaturated fatty acid"/>
    <property type="evidence" value="ECO:0000318"/>
    <property type="project" value="GO_Central"/>
</dbReference>
<reference evidence="13" key="1">
    <citation type="journal article" date="2008" name="Nat. Genet.">
        <title>The Pristionchus pacificus genome provides a unique perspective on nematode lifestyle and parasitism.</title>
        <authorList>
            <person name="Dieterich C."/>
            <person name="Clifton S.W."/>
            <person name="Schuster L.N."/>
            <person name="Chinwalla A."/>
            <person name="Delehaunty K."/>
            <person name="Dinkelacker I."/>
            <person name="Fulton L."/>
            <person name="Fulton R."/>
            <person name="Godfrey J."/>
            <person name="Minx P."/>
            <person name="Mitreva M."/>
            <person name="Roeseler W."/>
            <person name="Tian H."/>
            <person name="Witte H."/>
            <person name="Yang S.P."/>
            <person name="Wilson R.K."/>
            <person name="Sommer R.J."/>
        </authorList>
    </citation>
    <scope>NUCLEOTIDE SEQUENCE [LARGE SCALE GENOMIC DNA]</scope>
    <source>
        <strain evidence="13">PS312</strain>
    </source>
</reference>
<feature type="transmembrane region" description="Helical" evidence="11">
    <location>
        <begin position="545"/>
        <end position="562"/>
    </location>
</feature>
<evidence type="ECO:0000256" key="1">
    <source>
        <dbReference type="ARBA" id="ARBA00004141"/>
    </source>
</evidence>
<sequence length="666" mass="76730">MFFLILFLISSTSGQTLIEFWECGTDKFIGSKALAQFLVSGCIPAVQDHANLCCKMHDYCYDHHFRTGVTQELCDIRFCNCLQDANDKAKNHACESLLNQACSTVQTFQNIFPTGISFLIIIIHLLVPAIPPDHSNDYVNFIDYKPLNLDMKSILDACPMNDRITVHCHNTVYRCLMGQHEMKKRSVINAVNAYQDCRSTMYDCLRAVIDTSPNDHCTSTVLHERQKINIYQKISSQFFPTLSTVIYSITGEEDGESINNAYPIIASRLVQKCPLIAGDLHNCYISFHSCDVDTAKVLYERLTLDLKYPTNVTEHPEYRVYDEVRRINITCHLGLRTCLQYLLSKNHDYIFGMDACEQAFGMALNRIREKDFYTVEGFIPHLSKDLLPEIKPIMLESLPQLTSFHLDLPEAIAISMDKQNFTYPRAQKWMTEHRAFSVQASIAYVIIVFTLKKWMGTEREAFKINGPLKLWNAFIGGVSIFCAVGMTKDFFSTLFNKGVNASLCSTGLDLFTGETGYYVWIYHMIRIFEFGDTVFIILRKQPLIFLHWYHHALTLFYGWYAYPTMNTHMRYAIYINSVVHGFMYTYYLLRAMKVPVPGIFAQSITAFQIVQFLIIIYALVHTSIPCESSLDVLLFGWLVNGSYLVLFTLFYMNKYSRKEKKMKKVE</sequence>
<protein>
    <recommendedName>
        <fullName evidence="11">Elongation of very long chain fatty acids protein</fullName>
        <ecNumber evidence="11">2.3.1.199</ecNumber>
    </recommendedName>
    <alternativeName>
        <fullName evidence="11">Very-long-chain 3-oxoacyl-CoA synthase</fullName>
    </alternativeName>
</protein>
<evidence type="ECO:0000256" key="11">
    <source>
        <dbReference type="RuleBase" id="RU361115"/>
    </source>
</evidence>
<keyword evidence="7 11" id="KW-1133">Transmembrane helix</keyword>
<dbReference type="SUPFAM" id="SSF48619">
    <property type="entry name" value="Phospholipase A2, PLA2"/>
    <property type="match status" value="1"/>
</dbReference>
<evidence type="ECO:0000313" key="13">
    <source>
        <dbReference type="Proteomes" id="UP000005239"/>
    </source>
</evidence>
<dbReference type="GO" id="GO:0005789">
    <property type="term" value="C:endoplasmic reticulum membrane"/>
    <property type="evidence" value="ECO:0000318"/>
    <property type="project" value="GO_Central"/>
</dbReference>
<keyword evidence="3 11" id="KW-0444">Lipid biosynthesis</keyword>
<evidence type="ECO:0000256" key="2">
    <source>
        <dbReference type="ARBA" id="ARBA00005194"/>
    </source>
</evidence>